<dbReference type="Proteomes" id="UP001159915">
    <property type="component" value="Unassembled WGS sequence"/>
</dbReference>
<protein>
    <submittedName>
        <fullName evidence="3">Zonular occludens toxin domain-containing protein</fullName>
    </submittedName>
</protein>
<dbReference type="InterPro" id="IPR008900">
    <property type="entry name" value="Zot_N"/>
</dbReference>
<evidence type="ECO:0000259" key="2">
    <source>
        <dbReference type="Pfam" id="PF05707"/>
    </source>
</evidence>
<dbReference type="EMBL" id="JAOCBE010000001">
    <property type="protein sequence ID" value="MDH0969136.1"/>
    <property type="molecule type" value="Genomic_DNA"/>
</dbReference>
<name>A0AA42MU22_ACIJO</name>
<reference evidence="3" key="1">
    <citation type="submission" date="2022-09" db="EMBL/GenBank/DDBJ databases">
        <title>Intensive care unit water sources are persistently colonized with multi-drug resistant bacteria and are the site of extensive horizontal gene transfer of antibiotic resistance genes.</title>
        <authorList>
            <person name="Diorio-Toth L."/>
        </authorList>
    </citation>
    <scope>NUCLEOTIDE SEQUENCE</scope>
    <source>
        <strain evidence="3">GD03920</strain>
    </source>
</reference>
<organism evidence="3 4">
    <name type="scientific">Acinetobacter johnsonii</name>
    <dbReference type="NCBI Taxonomy" id="40214"/>
    <lineage>
        <taxon>Bacteria</taxon>
        <taxon>Pseudomonadati</taxon>
        <taxon>Pseudomonadota</taxon>
        <taxon>Gammaproteobacteria</taxon>
        <taxon>Moraxellales</taxon>
        <taxon>Moraxellaceae</taxon>
        <taxon>Acinetobacter</taxon>
    </lineage>
</organism>
<evidence type="ECO:0000313" key="4">
    <source>
        <dbReference type="Proteomes" id="UP001159915"/>
    </source>
</evidence>
<dbReference type="InterPro" id="IPR027417">
    <property type="entry name" value="P-loop_NTPase"/>
</dbReference>
<sequence length="487" mass="55199">MLDVISAPPGTGKTLHCVEIIENEVRKNPNRMIFTNIIGLNMQGVLPITSSANKPFDWRDVPDGSLIVYDEAHEHPAFSKYDLLKNYQLPAVIDNMFDMEVARINDYEALKTFEKEQLLKKHGYVYTDLPETIKVKEKEELIRKVRKTQSFTLDRAKEDVLDIGRALTMHRHFGYDIIFVTQKPDLLNPYVKAATSQHLILRRLFKLPLAIIYSYAEVQDQFGNATRKNALSWRIWFFPKRLYKYYISAESHPVKPQIPMGLLAMVVGALCLIGYATYNTKNSDAELFGASQVSASGQQKTAPDSNQSATNNAKDVTQPSTDLIDLCRMAVNVDTPQCKKFFDDLTNSGGSIRGESEFVYDGNKPFDVDYTPTDLKPKDFPRFKNAIVYNGKCTAYSQQGTIMHKVSKQDCHRLANGDRPFDYFVEEKAQVQPTAPTSDENYKKSYLENIARLDAERHVKAQDATVQEEQIPLGTRPPQDITGANSL</sequence>
<dbReference type="AlphaFoldDB" id="A0AA42MU22"/>
<proteinExistence type="predicted"/>
<accession>A0AA42MU22</accession>
<evidence type="ECO:0000256" key="1">
    <source>
        <dbReference type="SAM" id="MobiDB-lite"/>
    </source>
</evidence>
<dbReference type="Pfam" id="PF05707">
    <property type="entry name" value="Zot"/>
    <property type="match status" value="1"/>
</dbReference>
<comment type="caution">
    <text evidence="3">The sequence shown here is derived from an EMBL/GenBank/DDBJ whole genome shotgun (WGS) entry which is preliminary data.</text>
</comment>
<feature type="region of interest" description="Disordered" evidence="1">
    <location>
        <begin position="296"/>
        <end position="316"/>
    </location>
</feature>
<feature type="region of interest" description="Disordered" evidence="1">
    <location>
        <begin position="462"/>
        <end position="487"/>
    </location>
</feature>
<feature type="domain" description="Zona occludens toxin N-terminal" evidence="2">
    <location>
        <begin position="8"/>
        <end position="250"/>
    </location>
</feature>
<dbReference type="RefSeq" id="WP_279670029.1">
    <property type="nucleotide sequence ID" value="NZ_JAOCBE010000001.1"/>
</dbReference>
<dbReference type="Gene3D" id="3.40.50.300">
    <property type="entry name" value="P-loop containing nucleotide triphosphate hydrolases"/>
    <property type="match status" value="1"/>
</dbReference>
<evidence type="ECO:0000313" key="3">
    <source>
        <dbReference type="EMBL" id="MDH0969136.1"/>
    </source>
</evidence>
<gene>
    <name evidence="3" type="ORF">N5C10_07620</name>
</gene>